<evidence type="ECO:0000256" key="3">
    <source>
        <dbReference type="ARBA" id="ARBA00022729"/>
    </source>
</evidence>
<dbReference type="AlphaFoldDB" id="A0A843V2U9"/>
<proteinExistence type="inferred from homology"/>
<keyword evidence="5" id="KW-0326">Glycosidase</keyword>
<keyword evidence="9" id="KW-1185">Reference proteome</keyword>
<protein>
    <recommendedName>
        <fullName evidence="2">alpha-L-fucosidase</fullName>
        <ecNumber evidence="2">3.2.1.51</ecNumber>
    </recommendedName>
</protein>
<evidence type="ECO:0000256" key="5">
    <source>
        <dbReference type="ARBA" id="ARBA00023295"/>
    </source>
</evidence>
<dbReference type="Gene3D" id="3.20.20.80">
    <property type="entry name" value="Glycosidases"/>
    <property type="match status" value="1"/>
</dbReference>
<dbReference type="PROSITE" id="PS50022">
    <property type="entry name" value="FA58C_3"/>
    <property type="match status" value="1"/>
</dbReference>
<organism evidence="8 9">
    <name type="scientific">Colocasia esculenta</name>
    <name type="common">Wild taro</name>
    <name type="synonym">Arum esculentum</name>
    <dbReference type="NCBI Taxonomy" id="4460"/>
    <lineage>
        <taxon>Eukaryota</taxon>
        <taxon>Viridiplantae</taxon>
        <taxon>Streptophyta</taxon>
        <taxon>Embryophyta</taxon>
        <taxon>Tracheophyta</taxon>
        <taxon>Spermatophyta</taxon>
        <taxon>Magnoliopsida</taxon>
        <taxon>Liliopsida</taxon>
        <taxon>Araceae</taxon>
        <taxon>Aroideae</taxon>
        <taxon>Colocasieae</taxon>
        <taxon>Colocasia</taxon>
    </lineage>
</organism>
<reference evidence="8" key="1">
    <citation type="submission" date="2017-07" db="EMBL/GenBank/DDBJ databases">
        <title>Taro Niue Genome Assembly and Annotation.</title>
        <authorList>
            <person name="Atibalentja N."/>
            <person name="Keating K."/>
            <person name="Fields C.J."/>
        </authorList>
    </citation>
    <scope>NUCLEOTIDE SEQUENCE</scope>
    <source>
        <strain evidence="8">Niue_2</strain>
        <tissue evidence="8">Leaf</tissue>
    </source>
</reference>
<name>A0A843V2U9_COLES</name>
<dbReference type="PANTHER" id="PTHR10030">
    <property type="entry name" value="ALPHA-L-FUCOSIDASE"/>
    <property type="match status" value="1"/>
</dbReference>
<dbReference type="PANTHER" id="PTHR10030:SF27">
    <property type="entry name" value="ALPHA-L-FUCOSIDASE 1"/>
    <property type="match status" value="1"/>
</dbReference>
<comment type="caution">
    <text evidence="8">The sequence shown here is derived from an EMBL/GenBank/DDBJ whole genome shotgun (WGS) entry which is preliminary data.</text>
</comment>
<sequence>MGQAVVAGTRGPPSLPVFLLPILLFLTSLASISIAEHVRSSSSSSSSYSAHVVQRERRPPPLPILPLPSASQLSWQLSEMAMFLHFGPNTFTDSEWGTGHADPAVFNPEALDARQWARAAAEAGFSRVVITAKHHDGFCLWPSAYTDYSVRSSPWRGGRGDVVGELAAAAREVGIGMGIYLSPWDRHEASYGKTTEYNEYYLGQMRELLTGYGEIKEVFLDGAKGENATDMNYLFDCWFRFIHQLQPQAVIFSDAGPDSRWIGNEAGVAGRTCWSLFNQSAATIGSYLENASLIFCSILRAIGVQVMEIKVGLIGFQQNAMCPSDQDGLISDEDLQVLQDFSTLRRIIFSVNFADEAIITASSTRGGISDLSFSVAHLLKEGIQTYWAPEEGQCSWGIHLDLQKPVQFNVLLVQEPIQMGQRIFDFHIDAIVEGEWQTVTYGTTIGYKRLLKFPMVTSQYLRLVINESRADPLISYLGIYLDPFLSSHGAFDACTSTSSDSNRFLQLLSCKSNMDRAAL</sequence>
<accession>A0A843V2U9</accession>
<dbReference type="InterPro" id="IPR017853">
    <property type="entry name" value="GH"/>
</dbReference>
<comment type="similarity">
    <text evidence="1">Belongs to the glycosyl hydrolase 29 family.</text>
</comment>
<evidence type="ECO:0000256" key="4">
    <source>
        <dbReference type="ARBA" id="ARBA00022801"/>
    </source>
</evidence>
<dbReference type="Proteomes" id="UP000652761">
    <property type="component" value="Unassembled WGS sequence"/>
</dbReference>
<dbReference type="GO" id="GO:0016139">
    <property type="term" value="P:glycoside catabolic process"/>
    <property type="evidence" value="ECO:0007669"/>
    <property type="project" value="TreeGrafter"/>
</dbReference>
<dbReference type="GO" id="GO:0004560">
    <property type="term" value="F:alpha-L-fucosidase activity"/>
    <property type="evidence" value="ECO:0007669"/>
    <property type="project" value="UniProtKB-EC"/>
</dbReference>
<dbReference type="Gene3D" id="2.60.120.260">
    <property type="entry name" value="Galactose-binding domain-like"/>
    <property type="match status" value="1"/>
</dbReference>
<evidence type="ECO:0000259" key="7">
    <source>
        <dbReference type="PROSITE" id="PS50022"/>
    </source>
</evidence>
<dbReference type="SUPFAM" id="SSF49785">
    <property type="entry name" value="Galactose-binding domain-like"/>
    <property type="match status" value="1"/>
</dbReference>
<dbReference type="Pfam" id="PF01120">
    <property type="entry name" value="Alpha_L_fucos"/>
    <property type="match status" value="1"/>
</dbReference>
<keyword evidence="4" id="KW-0378">Hydrolase</keyword>
<keyword evidence="3 6" id="KW-0732">Signal</keyword>
<dbReference type="OrthoDB" id="6039950at2759"/>
<evidence type="ECO:0000313" key="9">
    <source>
        <dbReference type="Proteomes" id="UP000652761"/>
    </source>
</evidence>
<dbReference type="InterPro" id="IPR057739">
    <property type="entry name" value="Glyco_hydro_29_N"/>
</dbReference>
<dbReference type="SUPFAM" id="SSF51445">
    <property type="entry name" value="(Trans)glycosidases"/>
    <property type="match status" value="1"/>
</dbReference>
<dbReference type="EC" id="3.2.1.51" evidence="2"/>
<dbReference type="InterPro" id="IPR000933">
    <property type="entry name" value="Glyco_hydro_29"/>
</dbReference>
<dbReference type="GO" id="GO:0006004">
    <property type="term" value="P:fucose metabolic process"/>
    <property type="evidence" value="ECO:0007669"/>
    <property type="project" value="TreeGrafter"/>
</dbReference>
<evidence type="ECO:0000313" key="8">
    <source>
        <dbReference type="EMBL" id="MQL90328.1"/>
    </source>
</evidence>
<dbReference type="GO" id="GO:0005764">
    <property type="term" value="C:lysosome"/>
    <property type="evidence" value="ECO:0007669"/>
    <property type="project" value="TreeGrafter"/>
</dbReference>
<evidence type="ECO:0000256" key="1">
    <source>
        <dbReference type="ARBA" id="ARBA00007951"/>
    </source>
</evidence>
<feature type="signal peptide" evidence="6">
    <location>
        <begin position="1"/>
        <end position="35"/>
    </location>
</feature>
<dbReference type="InterPro" id="IPR008979">
    <property type="entry name" value="Galactose-bd-like_sf"/>
</dbReference>
<dbReference type="SMART" id="SM00812">
    <property type="entry name" value="Alpha_L_fucos"/>
    <property type="match status" value="1"/>
</dbReference>
<evidence type="ECO:0000256" key="2">
    <source>
        <dbReference type="ARBA" id="ARBA00012662"/>
    </source>
</evidence>
<dbReference type="EMBL" id="NMUH01001232">
    <property type="protein sequence ID" value="MQL90328.1"/>
    <property type="molecule type" value="Genomic_DNA"/>
</dbReference>
<evidence type="ECO:0000256" key="6">
    <source>
        <dbReference type="SAM" id="SignalP"/>
    </source>
</evidence>
<feature type="domain" description="F5/8 type C" evidence="7">
    <location>
        <begin position="346"/>
        <end position="482"/>
    </location>
</feature>
<gene>
    <name evidence="8" type="ORF">Taro_022908</name>
</gene>
<dbReference type="InterPro" id="IPR000421">
    <property type="entry name" value="FA58C"/>
</dbReference>
<feature type="chain" id="PRO_5032954645" description="alpha-L-fucosidase" evidence="6">
    <location>
        <begin position="36"/>
        <end position="519"/>
    </location>
</feature>